<evidence type="ECO:0000256" key="1">
    <source>
        <dbReference type="ARBA" id="ARBA00004127"/>
    </source>
</evidence>
<dbReference type="GO" id="GO:0012505">
    <property type="term" value="C:endomembrane system"/>
    <property type="evidence" value="ECO:0007669"/>
    <property type="project" value="UniProtKB-SubCell"/>
</dbReference>
<evidence type="ECO:0000313" key="7">
    <source>
        <dbReference type="Proteomes" id="UP000033035"/>
    </source>
</evidence>
<dbReference type="EMBL" id="AQHW01000025">
    <property type="protein sequence ID" value="KKB49504.1"/>
    <property type="molecule type" value="Genomic_DNA"/>
</dbReference>
<protein>
    <recommendedName>
        <fullName evidence="8">Steroid 5-alpha reductase C-terminal domain-containing protein</fullName>
    </recommendedName>
</protein>
<reference evidence="6 7" key="1">
    <citation type="submission" date="2013-04" db="EMBL/GenBank/DDBJ databases">
        <title>The Genome Sequence of Parabacteroides gordonii DSM 23371.</title>
        <authorList>
            <consortium name="The Broad Institute Genomics Platform"/>
            <person name="Earl A."/>
            <person name="Ward D."/>
            <person name="Feldgarden M."/>
            <person name="Gevers D."/>
            <person name="Martens E."/>
            <person name="Sakamoto M."/>
            <person name="Benno Y."/>
            <person name="Suzuki N."/>
            <person name="Matsunaga N."/>
            <person name="Koshihara K."/>
            <person name="Seki M."/>
            <person name="Komiya H."/>
            <person name="Walker B."/>
            <person name="Young S."/>
            <person name="Zeng Q."/>
            <person name="Gargeya S."/>
            <person name="Fitzgerald M."/>
            <person name="Haas B."/>
            <person name="Abouelleil A."/>
            <person name="Allen A.W."/>
            <person name="Alvarado L."/>
            <person name="Arachchi H.M."/>
            <person name="Berlin A.M."/>
            <person name="Chapman S.B."/>
            <person name="Gainer-Dewar J."/>
            <person name="Goldberg J."/>
            <person name="Griggs A."/>
            <person name="Gujja S."/>
            <person name="Hansen M."/>
            <person name="Howarth C."/>
            <person name="Imamovic A."/>
            <person name="Ireland A."/>
            <person name="Larimer J."/>
            <person name="McCowan C."/>
            <person name="Murphy C."/>
            <person name="Pearson M."/>
            <person name="Poon T.W."/>
            <person name="Priest M."/>
            <person name="Roberts A."/>
            <person name="Saif S."/>
            <person name="Shea T."/>
            <person name="Sisk P."/>
            <person name="Sykes S."/>
            <person name="Wortman J."/>
            <person name="Nusbaum C."/>
            <person name="Birren B."/>
        </authorList>
    </citation>
    <scope>NUCLEOTIDE SEQUENCE [LARGE SCALE GENOMIC DNA]</scope>
    <source>
        <strain evidence="6 7">MS-1</strain>
    </source>
</reference>
<comment type="subcellular location">
    <subcellularLocation>
        <location evidence="1">Endomembrane system</location>
        <topology evidence="1">Multi-pass membrane protein</topology>
    </subcellularLocation>
</comment>
<feature type="transmembrane region" description="Helical" evidence="5">
    <location>
        <begin position="124"/>
        <end position="144"/>
    </location>
</feature>
<evidence type="ECO:0000256" key="3">
    <source>
        <dbReference type="ARBA" id="ARBA00022989"/>
    </source>
</evidence>
<keyword evidence="2 5" id="KW-0812">Transmembrane</keyword>
<evidence type="ECO:0000313" key="6">
    <source>
        <dbReference type="EMBL" id="KKB49504.1"/>
    </source>
</evidence>
<keyword evidence="4 5" id="KW-0472">Membrane</keyword>
<keyword evidence="3 5" id="KW-1133">Transmembrane helix</keyword>
<dbReference type="PATRIC" id="fig|1203610.3.peg.4657"/>
<dbReference type="InterPro" id="IPR007318">
    <property type="entry name" value="Phopholipid_MeTrfase"/>
</dbReference>
<feature type="transmembrane region" description="Helical" evidence="5">
    <location>
        <begin position="12"/>
        <end position="33"/>
    </location>
</feature>
<feature type="transmembrane region" description="Helical" evidence="5">
    <location>
        <begin position="54"/>
        <end position="74"/>
    </location>
</feature>
<comment type="caution">
    <text evidence="6">The sequence shown here is derived from an EMBL/GenBank/DDBJ whole genome shotgun (WGS) entry which is preliminary data.</text>
</comment>
<proteinExistence type="predicted"/>
<dbReference type="AlphaFoldDB" id="A0A0F5IVC6"/>
<dbReference type="Proteomes" id="UP000033035">
    <property type="component" value="Unassembled WGS sequence"/>
</dbReference>
<dbReference type="STRING" id="1203610.HMPREF1536_04568"/>
<dbReference type="GeneID" id="69502424"/>
<organism evidence="6 7">
    <name type="scientific">Parabacteroides gordonii MS-1 = DSM 23371</name>
    <dbReference type="NCBI Taxonomy" id="1203610"/>
    <lineage>
        <taxon>Bacteria</taxon>
        <taxon>Pseudomonadati</taxon>
        <taxon>Bacteroidota</taxon>
        <taxon>Bacteroidia</taxon>
        <taxon>Bacteroidales</taxon>
        <taxon>Tannerellaceae</taxon>
        <taxon>Parabacteroides</taxon>
    </lineage>
</organism>
<dbReference type="RefSeq" id="WP_005868419.1">
    <property type="nucleotide sequence ID" value="NZ_AUAE01000027.1"/>
</dbReference>
<sequence length="187" mass="21287">MPINDFIQFHFGWLNAWIPSFALVLIQLLYMILYREGGKRAVDTSWYTSKDKRYATLSFVFQGTLLLVSLFVPLRIGTPLFTVGCVLFAFALVGFMAAFHAYASTPKGETVVRGVYRLSRNPMYFFYEVGALAVCIASASLWLLPATIPLILVTHGVILGEERYCMTTYGEDYARYKARTPRYFLLK</sequence>
<keyword evidence="7" id="KW-1185">Reference proteome</keyword>
<evidence type="ECO:0000256" key="4">
    <source>
        <dbReference type="ARBA" id="ARBA00023136"/>
    </source>
</evidence>
<accession>A0A0F5IVC6</accession>
<dbReference type="Gene3D" id="1.20.120.1630">
    <property type="match status" value="1"/>
</dbReference>
<evidence type="ECO:0000256" key="5">
    <source>
        <dbReference type="SAM" id="Phobius"/>
    </source>
</evidence>
<dbReference type="Pfam" id="PF04191">
    <property type="entry name" value="PEMT"/>
    <property type="match status" value="1"/>
</dbReference>
<evidence type="ECO:0008006" key="8">
    <source>
        <dbReference type="Google" id="ProtNLM"/>
    </source>
</evidence>
<feature type="transmembrane region" description="Helical" evidence="5">
    <location>
        <begin position="80"/>
        <end position="103"/>
    </location>
</feature>
<dbReference type="HOGENOM" id="CLU_065200_3_0_10"/>
<gene>
    <name evidence="6" type="ORF">HMPREF1536_04568</name>
</gene>
<name>A0A0F5IVC6_9BACT</name>
<evidence type="ECO:0000256" key="2">
    <source>
        <dbReference type="ARBA" id="ARBA00022692"/>
    </source>
</evidence>